<evidence type="ECO:0000256" key="5">
    <source>
        <dbReference type="ARBA" id="ARBA00022776"/>
    </source>
</evidence>
<feature type="non-terminal residue" evidence="9">
    <location>
        <position position="1"/>
    </location>
</feature>
<evidence type="ECO:0000259" key="8">
    <source>
        <dbReference type="Pfam" id="PF24807"/>
    </source>
</evidence>
<dbReference type="EMBL" id="AUSU01004412">
    <property type="protein sequence ID" value="EPS65130.1"/>
    <property type="molecule type" value="Genomic_DNA"/>
</dbReference>
<keyword evidence="2 7" id="KW-0853">WD repeat</keyword>
<evidence type="ECO:0000256" key="4">
    <source>
        <dbReference type="ARBA" id="ARBA00022737"/>
    </source>
</evidence>
<evidence type="ECO:0000313" key="9">
    <source>
        <dbReference type="EMBL" id="EPS65130.1"/>
    </source>
</evidence>
<dbReference type="SMART" id="SM00320">
    <property type="entry name" value="WD40"/>
    <property type="match status" value="5"/>
</dbReference>
<dbReference type="AlphaFoldDB" id="S8CE41"/>
<keyword evidence="3" id="KW-0132">Cell division</keyword>
<dbReference type="OrthoDB" id="10263272at2759"/>
<dbReference type="InterPro" id="IPR033010">
    <property type="entry name" value="Cdc20/Fizzy"/>
</dbReference>
<dbReference type="GO" id="GO:1990757">
    <property type="term" value="F:ubiquitin ligase activator activity"/>
    <property type="evidence" value="ECO:0007669"/>
    <property type="project" value="TreeGrafter"/>
</dbReference>
<dbReference type="InterPro" id="IPR015943">
    <property type="entry name" value="WD40/YVTN_repeat-like_dom_sf"/>
</dbReference>
<evidence type="ECO:0000256" key="2">
    <source>
        <dbReference type="ARBA" id="ARBA00022574"/>
    </source>
</evidence>
<evidence type="ECO:0000256" key="3">
    <source>
        <dbReference type="ARBA" id="ARBA00022618"/>
    </source>
</evidence>
<keyword evidence="6" id="KW-0131">Cell cycle</keyword>
<keyword evidence="4" id="KW-0677">Repeat</keyword>
<dbReference type="Pfam" id="PF24807">
    <property type="entry name" value="WD40_CDC20-Fz"/>
    <property type="match status" value="1"/>
</dbReference>
<dbReference type="InterPro" id="IPR019775">
    <property type="entry name" value="WD40_repeat_CS"/>
</dbReference>
<dbReference type="UniPathway" id="UPA00143"/>
<dbReference type="GO" id="GO:0016567">
    <property type="term" value="P:protein ubiquitination"/>
    <property type="evidence" value="ECO:0007669"/>
    <property type="project" value="UniProtKB-UniPathway"/>
</dbReference>
<evidence type="ECO:0000256" key="7">
    <source>
        <dbReference type="PROSITE-ProRule" id="PRU00221"/>
    </source>
</evidence>
<keyword evidence="10" id="KW-1185">Reference proteome</keyword>
<dbReference type="PROSITE" id="PS50294">
    <property type="entry name" value="WD_REPEATS_REGION"/>
    <property type="match status" value="1"/>
</dbReference>
<feature type="repeat" description="WD" evidence="7">
    <location>
        <begin position="132"/>
        <end position="173"/>
    </location>
</feature>
<dbReference type="SUPFAM" id="SSF50978">
    <property type="entry name" value="WD40 repeat-like"/>
    <property type="match status" value="1"/>
</dbReference>
<organism evidence="9 10">
    <name type="scientific">Genlisea aurea</name>
    <dbReference type="NCBI Taxonomy" id="192259"/>
    <lineage>
        <taxon>Eukaryota</taxon>
        <taxon>Viridiplantae</taxon>
        <taxon>Streptophyta</taxon>
        <taxon>Embryophyta</taxon>
        <taxon>Tracheophyta</taxon>
        <taxon>Spermatophyta</taxon>
        <taxon>Magnoliopsida</taxon>
        <taxon>eudicotyledons</taxon>
        <taxon>Gunneridae</taxon>
        <taxon>Pentapetalae</taxon>
        <taxon>asterids</taxon>
        <taxon>lamiids</taxon>
        <taxon>Lamiales</taxon>
        <taxon>Lentibulariaceae</taxon>
        <taxon>Genlisea</taxon>
    </lineage>
</organism>
<dbReference type="GO" id="GO:0031145">
    <property type="term" value="P:anaphase-promoting complex-dependent catabolic process"/>
    <property type="evidence" value="ECO:0007669"/>
    <property type="project" value="TreeGrafter"/>
</dbReference>
<comment type="similarity">
    <text evidence="1">Belongs to the WD repeat CDC20/Fizzy family.</text>
</comment>
<dbReference type="InterPro" id="IPR056150">
    <property type="entry name" value="WD40_CDC20-Fz"/>
</dbReference>
<dbReference type="InterPro" id="IPR036322">
    <property type="entry name" value="WD40_repeat_dom_sf"/>
</dbReference>
<sequence>DAPLMSRDYYLNIIDWGKANILVVALGRYVYLWNADTHLTELLSEERGNEYPCSVAWSQDGKSIAVGYSCSKIQLFDCETLRPVRKFKICFTDGHHKRVASVAWNGHNLTSGSRDRIINQDVRARNSIGCNIKPHRGEVCGLKWSTTGRYLATGANDHRVYIWDASKMRSKQDYTLCFDEHCAAVKALAWCPFDHNVIASGGGTEDGCVKVWNLKNGRCISNFDSRSQASFFFFFSTWALILKSILCELFRQICGLQWNRHHKEIVSAHGYGHEDYRNRLCLLKYPSMSCIWESPQQRARVLHLSQSPDGLSAVSAVEDATIRFWEVFGPPATDCRSSNSSFESLLSLTATPLR</sequence>
<name>S8CE41_9LAMI</name>
<evidence type="ECO:0000256" key="1">
    <source>
        <dbReference type="ARBA" id="ARBA00006445"/>
    </source>
</evidence>
<dbReference type="Proteomes" id="UP000015453">
    <property type="component" value="Unassembled WGS sequence"/>
</dbReference>
<dbReference type="GO" id="GO:1905786">
    <property type="term" value="P:positive regulation of anaphase-promoting complex-dependent catabolic process"/>
    <property type="evidence" value="ECO:0007669"/>
    <property type="project" value="TreeGrafter"/>
</dbReference>
<feature type="domain" description="CDC20/Fizzy WD40" evidence="8">
    <location>
        <begin position="1"/>
        <end position="231"/>
    </location>
</feature>
<dbReference type="GO" id="GO:0051301">
    <property type="term" value="P:cell division"/>
    <property type="evidence" value="ECO:0007669"/>
    <property type="project" value="UniProtKB-KW"/>
</dbReference>
<dbReference type="PANTHER" id="PTHR19918:SF43">
    <property type="entry name" value="CELL DIVISION CYCLE 20.2, COFACTOR OF APC COMPLEX-LIKE ISOFORM X2"/>
    <property type="match status" value="1"/>
</dbReference>
<proteinExistence type="inferred from homology"/>
<keyword evidence="5" id="KW-0498">Mitosis</keyword>
<dbReference type="PROSITE" id="PS00678">
    <property type="entry name" value="WD_REPEATS_1"/>
    <property type="match status" value="1"/>
</dbReference>
<dbReference type="PROSITE" id="PS50082">
    <property type="entry name" value="WD_REPEATS_2"/>
    <property type="match status" value="1"/>
</dbReference>
<gene>
    <name evidence="9" type="ORF">M569_09650</name>
</gene>
<dbReference type="GO" id="GO:0010997">
    <property type="term" value="F:anaphase-promoting complex binding"/>
    <property type="evidence" value="ECO:0007669"/>
    <property type="project" value="InterPro"/>
</dbReference>
<reference evidence="9 10" key="1">
    <citation type="journal article" date="2013" name="BMC Genomics">
        <title>The miniature genome of a carnivorous plant Genlisea aurea contains a low number of genes and short non-coding sequences.</title>
        <authorList>
            <person name="Leushkin E.V."/>
            <person name="Sutormin R.A."/>
            <person name="Nabieva E.R."/>
            <person name="Penin A.A."/>
            <person name="Kondrashov A.S."/>
            <person name="Logacheva M.D."/>
        </authorList>
    </citation>
    <scope>NUCLEOTIDE SEQUENCE [LARGE SCALE GENOMIC DNA]</scope>
</reference>
<comment type="caution">
    <text evidence="9">The sequence shown here is derived from an EMBL/GenBank/DDBJ whole genome shotgun (WGS) entry which is preliminary data.</text>
</comment>
<evidence type="ECO:0000256" key="6">
    <source>
        <dbReference type="ARBA" id="ARBA00023306"/>
    </source>
</evidence>
<dbReference type="PANTHER" id="PTHR19918">
    <property type="entry name" value="CELL DIVISION CYCLE 20 CDC20 FIZZY -RELATED"/>
    <property type="match status" value="1"/>
</dbReference>
<evidence type="ECO:0000313" key="10">
    <source>
        <dbReference type="Proteomes" id="UP000015453"/>
    </source>
</evidence>
<accession>S8CE41</accession>
<protein>
    <recommendedName>
        <fullName evidence="8">CDC20/Fizzy WD40 domain-containing protein</fullName>
    </recommendedName>
</protein>
<dbReference type="Gene3D" id="2.130.10.10">
    <property type="entry name" value="YVTN repeat-like/Quinoprotein amine dehydrogenase"/>
    <property type="match status" value="1"/>
</dbReference>
<dbReference type="GO" id="GO:0005680">
    <property type="term" value="C:anaphase-promoting complex"/>
    <property type="evidence" value="ECO:0007669"/>
    <property type="project" value="TreeGrafter"/>
</dbReference>
<dbReference type="InterPro" id="IPR001680">
    <property type="entry name" value="WD40_rpt"/>
</dbReference>